<name>A0A1L3FRE9_BRAJP</name>
<reference evidence="2 3" key="1">
    <citation type="submission" date="2016-11" db="EMBL/GenBank/DDBJ databases">
        <title>Complete Genome Sequence of Bradyrhizobium sp. strain J5, an isolated from soybean nodule in Hokkaido.</title>
        <authorList>
            <person name="Kanehara K."/>
        </authorList>
    </citation>
    <scope>NUCLEOTIDE SEQUENCE [LARGE SCALE GENOMIC DNA]</scope>
    <source>
        <strain evidence="2 3">J5</strain>
    </source>
</reference>
<organism evidence="2 3">
    <name type="scientific">Bradyrhizobium japonicum</name>
    <dbReference type="NCBI Taxonomy" id="375"/>
    <lineage>
        <taxon>Bacteria</taxon>
        <taxon>Pseudomonadati</taxon>
        <taxon>Pseudomonadota</taxon>
        <taxon>Alphaproteobacteria</taxon>
        <taxon>Hyphomicrobiales</taxon>
        <taxon>Nitrobacteraceae</taxon>
        <taxon>Bradyrhizobium</taxon>
    </lineage>
</organism>
<evidence type="ECO:0000313" key="2">
    <source>
        <dbReference type="EMBL" id="APG15924.1"/>
    </source>
</evidence>
<feature type="region of interest" description="Disordered" evidence="1">
    <location>
        <begin position="29"/>
        <end position="62"/>
    </location>
</feature>
<evidence type="ECO:0000256" key="1">
    <source>
        <dbReference type="SAM" id="MobiDB-lite"/>
    </source>
</evidence>
<proteinExistence type="predicted"/>
<gene>
    <name evidence="2" type="ORF">BKD09_47350</name>
</gene>
<feature type="compositionally biased region" description="Low complexity" evidence="1">
    <location>
        <begin position="40"/>
        <end position="54"/>
    </location>
</feature>
<dbReference type="EMBL" id="CP017637">
    <property type="protein sequence ID" value="APG15924.1"/>
    <property type="molecule type" value="Genomic_DNA"/>
</dbReference>
<dbReference type="Proteomes" id="UP000181962">
    <property type="component" value="Chromosome"/>
</dbReference>
<evidence type="ECO:0000313" key="3">
    <source>
        <dbReference type="Proteomes" id="UP000181962"/>
    </source>
</evidence>
<dbReference type="AlphaFoldDB" id="A0A1L3FRE9"/>
<protein>
    <submittedName>
        <fullName evidence="2">Uncharacterized protein</fullName>
    </submittedName>
</protein>
<sequence length="62" mass="6410">MDAVGPDVDVALRRQIALLPRGVLVNPTSCSRPIADADNPPASLPSSAGSASEKSPVEIPFR</sequence>
<accession>A0A1L3FRE9</accession>
<dbReference type="KEGG" id="bjp:RN69_42705"/>